<evidence type="ECO:0000256" key="11">
    <source>
        <dbReference type="SAM" id="SignalP"/>
    </source>
</evidence>
<evidence type="ECO:0000313" key="13">
    <source>
        <dbReference type="EMBL" id="EZF51367.1"/>
    </source>
</evidence>
<keyword evidence="3" id="KW-0479">Metal-binding</keyword>
<gene>
    <name evidence="13" type="ORF">H103_05240</name>
</gene>
<evidence type="ECO:0000256" key="9">
    <source>
        <dbReference type="ARBA" id="ARBA00024747"/>
    </source>
</evidence>
<dbReference type="EMBL" id="KK207866">
    <property type="protein sequence ID" value="EZF51367.1"/>
    <property type="molecule type" value="Genomic_DNA"/>
</dbReference>
<evidence type="ECO:0000256" key="3">
    <source>
        <dbReference type="ARBA" id="ARBA00022723"/>
    </source>
</evidence>
<keyword evidence="5" id="KW-0378">Hydrolase</keyword>
<evidence type="ECO:0000256" key="8">
    <source>
        <dbReference type="ARBA" id="ARBA00023157"/>
    </source>
</evidence>
<dbReference type="GO" id="GO:0006508">
    <property type="term" value="P:proteolysis"/>
    <property type="evidence" value="ECO:0007669"/>
    <property type="project" value="UniProtKB-KW"/>
</dbReference>
<feature type="domain" description="Peptidase M43 pregnancy-associated plasma-A" evidence="12">
    <location>
        <begin position="129"/>
        <end position="261"/>
    </location>
</feature>
<dbReference type="PANTHER" id="PTHR47466:SF1">
    <property type="entry name" value="METALLOPROTEASE MEP1 (AFU_ORTHOLOGUE AFUA_1G07730)-RELATED"/>
    <property type="match status" value="1"/>
</dbReference>
<protein>
    <recommendedName>
        <fullName evidence="12">Peptidase M43 pregnancy-associated plasma-A domain-containing protein</fullName>
    </recommendedName>
</protein>
<feature type="compositionally biased region" description="Polar residues" evidence="10">
    <location>
        <begin position="213"/>
        <end position="228"/>
    </location>
</feature>
<dbReference type="InterPro" id="IPR024079">
    <property type="entry name" value="MetalloPept_cat_dom_sf"/>
</dbReference>
<comment type="function">
    <text evidence="9">Secreted metalloproteinase that allows assimilation of proteinaceous substrates. Plays a pivotal role as a pathogenicity determinant during infections and contributes to the ability of the pathogen to persist within the mammalian host.</text>
</comment>
<feature type="region of interest" description="Disordered" evidence="10">
    <location>
        <begin position="208"/>
        <end position="230"/>
    </location>
</feature>
<dbReference type="Proteomes" id="UP000023758">
    <property type="component" value="Unassembled WGS sequence"/>
</dbReference>
<dbReference type="Gene3D" id="3.40.390.10">
    <property type="entry name" value="Collagenase (Catalytic Domain)"/>
    <property type="match status" value="1"/>
</dbReference>
<dbReference type="SUPFAM" id="SSF55486">
    <property type="entry name" value="Metalloproteases ('zincins'), catalytic domain"/>
    <property type="match status" value="1"/>
</dbReference>
<feature type="chain" id="PRO_5001511108" description="Peptidase M43 pregnancy-associated plasma-A domain-containing protein" evidence="11">
    <location>
        <begin position="20"/>
        <end position="271"/>
    </location>
</feature>
<dbReference type="HOGENOM" id="CLU_048726_0_0_1"/>
<keyword evidence="6" id="KW-0862">Zinc</keyword>
<name>A0A022VYM5_TRIRU</name>
<dbReference type="GO" id="GO:0046872">
    <property type="term" value="F:metal ion binding"/>
    <property type="evidence" value="ECO:0007669"/>
    <property type="project" value="UniProtKB-KW"/>
</dbReference>
<evidence type="ECO:0000256" key="4">
    <source>
        <dbReference type="ARBA" id="ARBA00022729"/>
    </source>
</evidence>
<accession>A0A022VYM5</accession>
<evidence type="ECO:0000256" key="1">
    <source>
        <dbReference type="ARBA" id="ARBA00008721"/>
    </source>
</evidence>
<dbReference type="AlphaFoldDB" id="A0A022VYM5"/>
<evidence type="ECO:0000256" key="7">
    <source>
        <dbReference type="ARBA" id="ARBA00023049"/>
    </source>
</evidence>
<dbReference type="GO" id="GO:0008237">
    <property type="term" value="F:metallopeptidase activity"/>
    <property type="evidence" value="ECO:0007669"/>
    <property type="project" value="UniProtKB-KW"/>
</dbReference>
<dbReference type="OrthoDB" id="536211at2759"/>
<comment type="similarity">
    <text evidence="1">Belongs to the peptidase M43B family.</text>
</comment>
<evidence type="ECO:0000256" key="10">
    <source>
        <dbReference type="SAM" id="MobiDB-lite"/>
    </source>
</evidence>
<dbReference type="Pfam" id="PF05572">
    <property type="entry name" value="Peptidase_M43"/>
    <property type="match status" value="1"/>
</dbReference>
<dbReference type="InterPro" id="IPR008754">
    <property type="entry name" value="Peptidase_M43"/>
</dbReference>
<evidence type="ECO:0000256" key="2">
    <source>
        <dbReference type="ARBA" id="ARBA00022670"/>
    </source>
</evidence>
<organism evidence="13">
    <name type="scientific">Trichophyton rubrum CBS 288.86</name>
    <dbReference type="NCBI Taxonomy" id="1215330"/>
    <lineage>
        <taxon>Eukaryota</taxon>
        <taxon>Fungi</taxon>
        <taxon>Dikarya</taxon>
        <taxon>Ascomycota</taxon>
        <taxon>Pezizomycotina</taxon>
        <taxon>Eurotiomycetes</taxon>
        <taxon>Eurotiomycetidae</taxon>
        <taxon>Onygenales</taxon>
        <taxon>Arthrodermataceae</taxon>
        <taxon>Trichophyton</taxon>
    </lineage>
</organism>
<keyword evidence="7" id="KW-0482">Metalloprotease</keyword>
<reference evidence="13" key="1">
    <citation type="submission" date="2014-02" db="EMBL/GenBank/DDBJ databases">
        <title>The Genome Sequence of Trichophyton rubrum (morphotype fischeri) CBS 288.86.</title>
        <authorList>
            <consortium name="The Broad Institute Genomics Platform"/>
            <person name="Cuomo C.A."/>
            <person name="White T.C."/>
            <person name="Graser Y."/>
            <person name="Martinez-Rossi N."/>
            <person name="Heitman J."/>
            <person name="Young S.K."/>
            <person name="Zeng Q."/>
            <person name="Gargeya S."/>
            <person name="Abouelleil A."/>
            <person name="Alvarado L."/>
            <person name="Chapman S.B."/>
            <person name="Gainer-Dewar J."/>
            <person name="Goldberg J."/>
            <person name="Griggs A."/>
            <person name="Gujja S."/>
            <person name="Hansen M."/>
            <person name="Howarth C."/>
            <person name="Imamovic A."/>
            <person name="Larimer J."/>
            <person name="Martinez D."/>
            <person name="Murphy C."/>
            <person name="Pearson M.D."/>
            <person name="Persinoti G."/>
            <person name="Poon T."/>
            <person name="Priest M."/>
            <person name="Roberts A.D."/>
            <person name="Saif S."/>
            <person name="Shea T.D."/>
            <person name="Sykes S.N."/>
            <person name="Wortman J."/>
            <person name="Nusbaum C."/>
            <person name="Birren B."/>
        </authorList>
    </citation>
    <scope>NUCLEOTIDE SEQUENCE [LARGE SCALE GENOMIC DNA]</scope>
    <source>
        <strain evidence="13">CBS 288.86</strain>
    </source>
</reference>
<evidence type="ECO:0000256" key="5">
    <source>
        <dbReference type="ARBA" id="ARBA00022801"/>
    </source>
</evidence>
<evidence type="ECO:0000259" key="12">
    <source>
        <dbReference type="Pfam" id="PF05572"/>
    </source>
</evidence>
<keyword evidence="8" id="KW-1015">Disulfide bond</keyword>
<keyword evidence="4 11" id="KW-0732">Signal</keyword>
<dbReference type="CDD" id="cd04275">
    <property type="entry name" value="ZnMc_pappalysin_like"/>
    <property type="match status" value="1"/>
</dbReference>
<proteinExistence type="inferred from homology"/>
<dbReference type="PANTHER" id="PTHR47466">
    <property type="match status" value="1"/>
</dbReference>
<sequence length="271" mass="29023">MRFSVLLSGLAAAGSIVTAERTCGAVPPRAYEQEFTQALNSLSPEAASADLTAGITIDTYLHVLTNGQTGNIPDSQLQAQINAMNQHYSRAGVQFRLVKATRTNNANWASGQDEAGMKRALHMGTYSSLNIYFIPNLSSGLLGICYFPRANPSQTTITMDGCMVRSGTVPGGETTNYNQGKTATHEVGHFLGLYHVFSENGSCADADMVADTPPQSKKTSGCPSSQDSCPGGGVDSIHNYMDYSYDVCMNQFTPGQANRIAQSWRAFRAGH</sequence>
<keyword evidence="2" id="KW-0645">Protease</keyword>
<evidence type="ECO:0000256" key="6">
    <source>
        <dbReference type="ARBA" id="ARBA00022833"/>
    </source>
</evidence>
<feature type="signal peptide" evidence="11">
    <location>
        <begin position="1"/>
        <end position="19"/>
    </location>
</feature>